<evidence type="ECO:0000313" key="2">
    <source>
        <dbReference type="Proteomes" id="UP000189818"/>
    </source>
</evidence>
<evidence type="ECO:0000313" key="1">
    <source>
        <dbReference type="EMBL" id="SKB68591.1"/>
    </source>
</evidence>
<organism evidence="1 2">
    <name type="scientific">Rhizorhabdus histidinilytica</name>
    <dbReference type="NCBI Taxonomy" id="439228"/>
    <lineage>
        <taxon>Bacteria</taxon>
        <taxon>Pseudomonadati</taxon>
        <taxon>Pseudomonadota</taxon>
        <taxon>Alphaproteobacteria</taxon>
        <taxon>Sphingomonadales</taxon>
        <taxon>Sphingomonadaceae</taxon>
        <taxon>Rhizorhabdus</taxon>
    </lineage>
</organism>
<proteinExistence type="predicted"/>
<reference evidence="2" key="1">
    <citation type="submission" date="2017-02" db="EMBL/GenBank/DDBJ databases">
        <authorList>
            <person name="Varghese N."/>
            <person name="Submissions S."/>
        </authorList>
    </citation>
    <scope>NUCLEOTIDE SEQUENCE [LARGE SCALE GENOMIC DNA]</scope>
    <source>
        <strain evidence="2">UM2</strain>
    </source>
</reference>
<sequence>MLFTEPGERYMGRVASRSQVGGPFMLNRRSLLAAMPGLLLARRAAAAAGTPGIAAQAGFQKELAPFWDQLAMLPSIREPAREAASDGVCYMFTNKDCTVCQVVHQQFPQGFRRLEMRYVIYPWPGEPYGELNYMYRPETTLADYRTYMDHHLTATVPSDSGAQADLVMAVAADMAAQLVEGGSFGTPFFFHAVEGATPGQMIFSAGDIVAMGPLLDRAA</sequence>
<dbReference type="RefSeq" id="WP_079648434.1">
    <property type="nucleotide sequence ID" value="NZ_WMBU01000045.1"/>
</dbReference>
<dbReference type="OrthoDB" id="7557600at2"/>
<protein>
    <submittedName>
        <fullName evidence="1">Uncharacterized protein</fullName>
    </submittedName>
</protein>
<keyword evidence="2" id="KW-1185">Reference proteome</keyword>
<dbReference type="EMBL" id="FUYM01000005">
    <property type="protein sequence ID" value="SKB68591.1"/>
    <property type="molecule type" value="Genomic_DNA"/>
</dbReference>
<name>A0A1T5DAF8_9SPHN</name>
<dbReference type="Proteomes" id="UP000189818">
    <property type="component" value="Unassembled WGS sequence"/>
</dbReference>
<dbReference type="AlphaFoldDB" id="A0A1T5DAF8"/>
<gene>
    <name evidence="1" type="ORF">SAMN06295920_10537</name>
</gene>
<accession>A0A1T5DAF8</accession>